<evidence type="ECO:0000313" key="1">
    <source>
        <dbReference type="EMBL" id="KAK9837369.1"/>
    </source>
</evidence>
<sequence>MLGSHSFVEGVQQEAISRALAASAYQQDSWQNCLASSSHFNIQFDACRPILDFPFPAHDMGGVALQA</sequence>
<dbReference type="Proteomes" id="UP001485043">
    <property type="component" value="Unassembled WGS sequence"/>
</dbReference>
<dbReference type="AlphaFoldDB" id="A0AAW1RUI3"/>
<evidence type="ECO:0000313" key="2">
    <source>
        <dbReference type="Proteomes" id="UP001485043"/>
    </source>
</evidence>
<reference evidence="1 2" key="1">
    <citation type="journal article" date="2024" name="Nat. Commun.">
        <title>Phylogenomics reveals the evolutionary origins of lichenization in chlorophyte algae.</title>
        <authorList>
            <person name="Puginier C."/>
            <person name="Libourel C."/>
            <person name="Otte J."/>
            <person name="Skaloud P."/>
            <person name="Haon M."/>
            <person name="Grisel S."/>
            <person name="Petersen M."/>
            <person name="Berrin J.G."/>
            <person name="Delaux P.M."/>
            <person name="Dal Grande F."/>
            <person name="Keller J."/>
        </authorList>
    </citation>
    <scope>NUCLEOTIDE SEQUENCE [LARGE SCALE GENOMIC DNA]</scope>
    <source>
        <strain evidence="1 2">SAG 2523</strain>
    </source>
</reference>
<accession>A0AAW1RUI3</accession>
<dbReference type="EMBL" id="JALJOV010001961">
    <property type="protein sequence ID" value="KAK9837369.1"/>
    <property type="molecule type" value="Genomic_DNA"/>
</dbReference>
<organism evidence="1 2">
    <name type="scientific">Apatococcus fuscideae</name>
    <dbReference type="NCBI Taxonomy" id="2026836"/>
    <lineage>
        <taxon>Eukaryota</taxon>
        <taxon>Viridiplantae</taxon>
        <taxon>Chlorophyta</taxon>
        <taxon>core chlorophytes</taxon>
        <taxon>Trebouxiophyceae</taxon>
        <taxon>Chlorellales</taxon>
        <taxon>Chlorellaceae</taxon>
        <taxon>Apatococcus</taxon>
    </lineage>
</organism>
<keyword evidence="2" id="KW-1185">Reference proteome</keyword>
<protein>
    <submittedName>
        <fullName evidence="1">Uncharacterized protein</fullName>
    </submittedName>
</protein>
<proteinExistence type="predicted"/>
<comment type="caution">
    <text evidence="1">The sequence shown here is derived from an EMBL/GenBank/DDBJ whole genome shotgun (WGS) entry which is preliminary data.</text>
</comment>
<gene>
    <name evidence="1" type="ORF">WJX84_005138</name>
</gene>
<name>A0AAW1RUI3_9CHLO</name>